<dbReference type="eggNOG" id="ENOG502S46I">
    <property type="taxonomic scope" value="Eukaryota"/>
</dbReference>
<dbReference type="PANTHER" id="PTHR43130:SF15">
    <property type="entry name" value="THIJ_PFPI FAMILY PROTEIN (AFU_ORTHOLOGUE AFUA_5G14240)"/>
    <property type="match status" value="1"/>
</dbReference>
<keyword evidence="4" id="KW-1185">Reference proteome</keyword>
<dbReference type="OrthoDB" id="543156at2759"/>
<name>Q2GVN1_CHAGB</name>
<evidence type="ECO:0000313" key="3">
    <source>
        <dbReference type="EMBL" id="EAQ86720.1"/>
    </source>
</evidence>
<dbReference type="InParanoid" id="Q2GVN1"/>
<dbReference type="SUPFAM" id="SSF52317">
    <property type="entry name" value="Class I glutamine amidotransferase-like"/>
    <property type="match status" value="1"/>
</dbReference>
<dbReference type="EMBL" id="CH408033">
    <property type="protein sequence ID" value="EAQ86720.1"/>
    <property type="molecule type" value="Genomic_DNA"/>
</dbReference>
<dbReference type="CDD" id="cd03139">
    <property type="entry name" value="GATase1_PfpI_2"/>
    <property type="match status" value="1"/>
</dbReference>
<evidence type="ECO:0000256" key="1">
    <source>
        <dbReference type="SAM" id="SignalP"/>
    </source>
</evidence>
<feature type="domain" description="DJ-1/PfpI" evidence="2">
    <location>
        <begin position="53"/>
        <end position="231"/>
    </location>
</feature>
<dbReference type="Pfam" id="PF01965">
    <property type="entry name" value="DJ-1_PfpI"/>
    <property type="match status" value="1"/>
</dbReference>
<dbReference type="OMA" id="THWAFIP"/>
<gene>
    <name evidence="3" type="ORF">CHGG_07973</name>
</gene>
<dbReference type="HOGENOM" id="CLU_000445_44_8_1"/>
<dbReference type="PANTHER" id="PTHR43130">
    <property type="entry name" value="ARAC-FAMILY TRANSCRIPTIONAL REGULATOR"/>
    <property type="match status" value="1"/>
</dbReference>
<reference evidence="4" key="1">
    <citation type="journal article" date="2015" name="Genome Announc.">
        <title>Draft genome sequence of the cellulolytic fungus Chaetomium globosum.</title>
        <authorList>
            <person name="Cuomo C.A."/>
            <person name="Untereiner W.A."/>
            <person name="Ma L.-J."/>
            <person name="Grabherr M."/>
            <person name="Birren B.W."/>
        </authorList>
    </citation>
    <scope>NUCLEOTIDE SEQUENCE [LARGE SCALE GENOMIC DNA]</scope>
    <source>
        <strain evidence="4">ATCC 6205 / CBS 148.51 / DSM 1962 / NBRC 6347 / NRRL 1970</strain>
    </source>
</reference>
<dbReference type="Gene3D" id="3.40.50.880">
    <property type="match status" value="1"/>
</dbReference>
<dbReference type="InterPro" id="IPR052158">
    <property type="entry name" value="INH-QAR"/>
</dbReference>
<dbReference type="STRING" id="306901.Q2GVN1"/>
<dbReference type="VEuPathDB" id="FungiDB:CHGG_07973"/>
<dbReference type="Proteomes" id="UP000001056">
    <property type="component" value="Unassembled WGS sequence"/>
</dbReference>
<sequence length="279" mass="30185">MMPALPSVKHLAKGLTVLLASLSLANPVTAGALPPRSDSKSCGNGNDAEPPRRIGFLLPRAFDIIDIFGPFEVFQALSRKTHLDMFMLARTLEPVKTEPVAASMNQFNSSFYPTFNPTHTFADNPPLDVLVVPGGAAARSPDLGPEIEYIKKVFSSLKYFITICTGAGIAAQSGVLDGHRATTNKAAWNTMTPMGPKVKWVSPARWVEDGKVWSSSGVTAGIDLAFEFVRQKYENGSAIVESVSGSIEQHCYHGLARRPLGCQVQCSRDKLRGFVVYGE</sequence>
<proteinExistence type="predicted"/>
<dbReference type="AlphaFoldDB" id="Q2GVN1"/>
<feature type="signal peptide" evidence="1">
    <location>
        <begin position="1"/>
        <end position="30"/>
    </location>
</feature>
<dbReference type="RefSeq" id="XP_001225629.1">
    <property type="nucleotide sequence ID" value="XM_001225628.1"/>
</dbReference>
<protein>
    <recommendedName>
        <fullName evidence="2">DJ-1/PfpI domain-containing protein</fullName>
    </recommendedName>
</protein>
<evidence type="ECO:0000313" key="4">
    <source>
        <dbReference type="Proteomes" id="UP000001056"/>
    </source>
</evidence>
<feature type="chain" id="PRO_5004208227" description="DJ-1/PfpI domain-containing protein" evidence="1">
    <location>
        <begin position="31"/>
        <end position="279"/>
    </location>
</feature>
<keyword evidence="1" id="KW-0732">Signal</keyword>
<evidence type="ECO:0000259" key="2">
    <source>
        <dbReference type="Pfam" id="PF01965"/>
    </source>
</evidence>
<dbReference type="InterPro" id="IPR029062">
    <property type="entry name" value="Class_I_gatase-like"/>
</dbReference>
<dbReference type="GeneID" id="4393993"/>
<organism evidence="3 4">
    <name type="scientific">Chaetomium globosum (strain ATCC 6205 / CBS 148.51 / DSM 1962 / NBRC 6347 / NRRL 1970)</name>
    <name type="common">Soil fungus</name>
    <dbReference type="NCBI Taxonomy" id="306901"/>
    <lineage>
        <taxon>Eukaryota</taxon>
        <taxon>Fungi</taxon>
        <taxon>Dikarya</taxon>
        <taxon>Ascomycota</taxon>
        <taxon>Pezizomycotina</taxon>
        <taxon>Sordariomycetes</taxon>
        <taxon>Sordariomycetidae</taxon>
        <taxon>Sordariales</taxon>
        <taxon>Chaetomiaceae</taxon>
        <taxon>Chaetomium</taxon>
    </lineage>
</organism>
<dbReference type="InterPro" id="IPR002818">
    <property type="entry name" value="DJ-1/PfpI"/>
</dbReference>
<accession>Q2GVN1</accession>